<keyword evidence="2" id="KW-1185">Reference proteome</keyword>
<dbReference type="Proteomes" id="UP001054837">
    <property type="component" value="Unassembled WGS sequence"/>
</dbReference>
<name>A0AAV4Q5N5_9ARAC</name>
<organism evidence="1 2">
    <name type="scientific">Caerostris darwini</name>
    <dbReference type="NCBI Taxonomy" id="1538125"/>
    <lineage>
        <taxon>Eukaryota</taxon>
        <taxon>Metazoa</taxon>
        <taxon>Ecdysozoa</taxon>
        <taxon>Arthropoda</taxon>
        <taxon>Chelicerata</taxon>
        <taxon>Arachnida</taxon>
        <taxon>Araneae</taxon>
        <taxon>Araneomorphae</taxon>
        <taxon>Entelegynae</taxon>
        <taxon>Araneoidea</taxon>
        <taxon>Araneidae</taxon>
        <taxon>Caerostris</taxon>
    </lineage>
</organism>
<accession>A0AAV4Q5N5</accession>
<reference evidence="1 2" key="1">
    <citation type="submission" date="2021-06" db="EMBL/GenBank/DDBJ databases">
        <title>Caerostris darwini draft genome.</title>
        <authorList>
            <person name="Kono N."/>
            <person name="Arakawa K."/>
        </authorList>
    </citation>
    <scope>NUCLEOTIDE SEQUENCE [LARGE SCALE GENOMIC DNA]</scope>
</reference>
<gene>
    <name evidence="1" type="ORF">CDAR_28431</name>
</gene>
<proteinExistence type="predicted"/>
<evidence type="ECO:0000313" key="1">
    <source>
        <dbReference type="EMBL" id="GIY03416.1"/>
    </source>
</evidence>
<evidence type="ECO:0000313" key="2">
    <source>
        <dbReference type="Proteomes" id="UP001054837"/>
    </source>
</evidence>
<comment type="caution">
    <text evidence="1">The sequence shown here is derived from an EMBL/GenBank/DDBJ whole genome shotgun (WGS) entry which is preliminary data.</text>
</comment>
<sequence length="96" mass="11002">MRRLYSPDSHGIKYLGNGGIQYLQKLKRGRHRIKIYCGRNTWNSAIRGRGIFAQAKVPLAYLRMQAERNRKKVPVESGAVRDIGYRKICVCNGIPI</sequence>
<dbReference type="EMBL" id="BPLQ01003810">
    <property type="protein sequence ID" value="GIY03416.1"/>
    <property type="molecule type" value="Genomic_DNA"/>
</dbReference>
<dbReference type="AlphaFoldDB" id="A0AAV4Q5N5"/>
<protein>
    <submittedName>
        <fullName evidence="1">Uncharacterized protein</fullName>
    </submittedName>
</protein>